<reference evidence="7 8" key="1">
    <citation type="submission" date="2020-04" db="EMBL/GenBank/DDBJ databases">
        <title>Perkinsus olseni comparative genomics.</title>
        <authorList>
            <person name="Bogema D.R."/>
        </authorList>
    </citation>
    <scope>NUCLEOTIDE SEQUENCE [LARGE SCALE GENOMIC DNA]</scope>
    <source>
        <strain evidence="7">ATCC PRA-205</strain>
    </source>
</reference>
<feature type="non-terminal residue" evidence="7">
    <location>
        <position position="158"/>
    </location>
</feature>
<evidence type="ECO:0000256" key="3">
    <source>
        <dbReference type="ARBA" id="ARBA00022490"/>
    </source>
</evidence>
<dbReference type="InterPro" id="IPR033305">
    <property type="entry name" value="Hydin-like"/>
</dbReference>
<evidence type="ECO:0000256" key="5">
    <source>
        <dbReference type="ARBA" id="ARBA00023273"/>
    </source>
</evidence>
<comment type="subcellular location">
    <subcellularLocation>
        <location evidence="1">Cell projection</location>
        <location evidence="1">Cilium</location>
    </subcellularLocation>
    <subcellularLocation>
        <location evidence="2">Cytoplasm</location>
    </subcellularLocation>
</comment>
<sequence>ITANAQFNRVTISPSAEIDFGPLMASETASETITVTNDGVFEIPWSLFDLSKPVETPRNETPEAQSTLSVGPFNVAPASGTLPPGETTEVTIAFDALEENSHSSKLGLLVEGTESGEPLQIRLSGESYIPGIDTENMHLLFEEQFTSKAREDAEAIVG</sequence>
<accession>A0A7J6TEN1</accession>
<dbReference type="GO" id="GO:1904158">
    <property type="term" value="P:axonemal central apparatus assembly"/>
    <property type="evidence" value="ECO:0007669"/>
    <property type="project" value="TreeGrafter"/>
</dbReference>
<evidence type="ECO:0000259" key="6">
    <source>
        <dbReference type="Pfam" id="PF22544"/>
    </source>
</evidence>
<keyword evidence="5" id="KW-0966">Cell projection</keyword>
<comment type="caution">
    <text evidence="7">The sequence shown here is derived from an EMBL/GenBank/DDBJ whole genome shotgun (WGS) entry which is preliminary data.</text>
</comment>
<dbReference type="PANTHER" id="PTHR23053:SF0">
    <property type="entry name" value="HYDROCEPHALUS-INDUCING PROTEIN HOMOLOG"/>
    <property type="match status" value="1"/>
</dbReference>
<dbReference type="EMBL" id="JABANM010008089">
    <property type="protein sequence ID" value="KAF4743202.1"/>
    <property type="molecule type" value="Genomic_DNA"/>
</dbReference>
<dbReference type="GO" id="GO:0005930">
    <property type="term" value="C:axoneme"/>
    <property type="evidence" value="ECO:0007669"/>
    <property type="project" value="TreeGrafter"/>
</dbReference>
<evidence type="ECO:0000256" key="1">
    <source>
        <dbReference type="ARBA" id="ARBA00004138"/>
    </source>
</evidence>
<evidence type="ECO:0000256" key="2">
    <source>
        <dbReference type="ARBA" id="ARBA00004496"/>
    </source>
</evidence>
<evidence type="ECO:0000313" key="8">
    <source>
        <dbReference type="Proteomes" id="UP000574390"/>
    </source>
</evidence>
<dbReference type="InterPro" id="IPR053879">
    <property type="entry name" value="HYDIN_VesB_CFA65-like_Ig"/>
</dbReference>
<organism evidence="7 8">
    <name type="scientific">Perkinsus olseni</name>
    <name type="common">Perkinsus atlanticus</name>
    <dbReference type="NCBI Taxonomy" id="32597"/>
    <lineage>
        <taxon>Eukaryota</taxon>
        <taxon>Sar</taxon>
        <taxon>Alveolata</taxon>
        <taxon>Perkinsozoa</taxon>
        <taxon>Perkinsea</taxon>
        <taxon>Perkinsida</taxon>
        <taxon>Perkinsidae</taxon>
        <taxon>Perkinsus</taxon>
    </lineage>
</organism>
<evidence type="ECO:0000256" key="4">
    <source>
        <dbReference type="ARBA" id="ARBA00023069"/>
    </source>
</evidence>
<dbReference type="PANTHER" id="PTHR23053">
    <property type="entry name" value="DLEC1 DELETED IN LUNG AND ESOPHAGEAL CANCER 1"/>
    <property type="match status" value="1"/>
</dbReference>
<feature type="non-terminal residue" evidence="7">
    <location>
        <position position="1"/>
    </location>
</feature>
<dbReference type="Proteomes" id="UP000574390">
    <property type="component" value="Unassembled WGS sequence"/>
</dbReference>
<protein>
    <recommendedName>
        <fullName evidence="6">HYDIN/VesB/CFA65-like Ig-like domain-containing protein</fullName>
    </recommendedName>
</protein>
<proteinExistence type="predicted"/>
<dbReference type="GO" id="GO:0003341">
    <property type="term" value="P:cilium movement"/>
    <property type="evidence" value="ECO:0007669"/>
    <property type="project" value="TreeGrafter"/>
</dbReference>
<gene>
    <name evidence="7" type="ORF">FOZ62_022039</name>
</gene>
<keyword evidence="4" id="KW-0969">Cilium</keyword>
<dbReference type="AlphaFoldDB" id="A0A7J6TEN1"/>
<feature type="domain" description="HYDIN/VesB/CFA65-like Ig-like" evidence="6">
    <location>
        <begin position="16"/>
        <end position="125"/>
    </location>
</feature>
<evidence type="ECO:0000313" key="7">
    <source>
        <dbReference type="EMBL" id="KAF4743202.1"/>
    </source>
</evidence>
<dbReference type="Gene3D" id="2.60.40.10">
    <property type="entry name" value="Immunoglobulins"/>
    <property type="match status" value="1"/>
</dbReference>
<keyword evidence="3" id="KW-0963">Cytoplasm</keyword>
<name>A0A7J6TEN1_PEROL</name>
<dbReference type="Pfam" id="PF22544">
    <property type="entry name" value="HYDIN_VesB_CFA65-like_Ig"/>
    <property type="match status" value="1"/>
</dbReference>
<dbReference type="InterPro" id="IPR013783">
    <property type="entry name" value="Ig-like_fold"/>
</dbReference>